<gene>
    <name evidence="7" type="ORF">HCN44_004021</name>
</gene>
<dbReference type="AlphaFoldDB" id="A0A835CT13"/>
<dbReference type="Pfam" id="PF00083">
    <property type="entry name" value="Sugar_tr"/>
    <property type="match status" value="1"/>
</dbReference>
<dbReference type="SUPFAM" id="SSF103473">
    <property type="entry name" value="MFS general substrate transporter"/>
    <property type="match status" value="1"/>
</dbReference>
<keyword evidence="4 5" id="KW-0472">Membrane</keyword>
<feature type="domain" description="Major facilitator superfamily (MFS) profile" evidence="6">
    <location>
        <begin position="1"/>
        <end position="443"/>
    </location>
</feature>
<dbReference type="InterPro" id="IPR036259">
    <property type="entry name" value="MFS_trans_sf"/>
</dbReference>
<accession>A0A835CT13</accession>
<dbReference type="PANTHER" id="PTHR48021">
    <property type="match status" value="1"/>
</dbReference>
<dbReference type="OrthoDB" id="4142200at2759"/>
<evidence type="ECO:0000259" key="6">
    <source>
        <dbReference type="PROSITE" id="PS50850"/>
    </source>
</evidence>
<feature type="transmembrane region" description="Helical" evidence="5">
    <location>
        <begin position="414"/>
        <end position="439"/>
    </location>
</feature>
<dbReference type="InterPro" id="IPR005828">
    <property type="entry name" value="MFS_sugar_transport-like"/>
</dbReference>
<dbReference type="Proteomes" id="UP000639338">
    <property type="component" value="Unassembled WGS sequence"/>
</dbReference>
<dbReference type="FunFam" id="1.20.1250.20:FF:000249">
    <property type="entry name" value="facilitated trehalose transporter Tret1"/>
    <property type="match status" value="1"/>
</dbReference>
<evidence type="ECO:0000256" key="5">
    <source>
        <dbReference type="SAM" id="Phobius"/>
    </source>
</evidence>
<feature type="transmembrane region" description="Helical" evidence="5">
    <location>
        <begin position="256"/>
        <end position="278"/>
    </location>
</feature>
<keyword evidence="3 5" id="KW-1133">Transmembrane helix</keyword>
<organism evidence="7 8">
    <name type="scientific">Aphidius gifuensis</name>
    <name type="common">Parasitoid wasp</name>
    <dbReference type="NCBI Taxonomy" id="684658"/>
    <lineage>
        <taxon>Eukaryota</taxon>
        <taxon>Metazoa</taxon>
        <taxon>Ecdysozoa</taxon>
        <taxon>Arthropoda</taxon>
        <taxon>Hexapoda</taxon>
        <taxon>Insecta</taxon>
        <taxon>Pterygota</taxon>
        <taxon>Neoptera</taxon>
        <taxon>Endopterygota</taxon>
        <taxon>Hymenoptera</taxon>
        <taxon>Apocrita</taxon>
        <taxon>Ichneumonoidea</taxon>
        <taxon>Braconidae</taxon>
        <taxon>Aphidiinae</taxon>
        <taxon>Aphidius</taxon>
    </lineage>
</organism>
<evidence type="ECO:0000256" key="2">
    <source>
        <dbReference type="ARBA" id="ARBA00022692"/>
    </source>
</evidence>
<feature type="transmembrane region" description="Helical" evidence="5">
    <location>
        <begin position="353"/>
        <end position="376"/>
    </location>
</feature>
<comment type="subcellular location">
    <subcellularLocation>
        <location evidence="1">Membrane</location>
        <topology evidence="1">Multi-pass membrane protein</topology>
    </subcellularLocation>
</comment>
<dbReference type="InterPro" id="IPR005829">
    <property type="entry name" value="Sugar_transporter_CS"/>
</dbReference>
<protein>
    <recommendedName>
        <fullName evidence="6">Major facilitator superfamily (MFS) profile domain-containing protein</fullName>
    </recommendedName>
</protein>
<sequence length="469" mass="51220">MVVAAVLAVTASAGMPIGYSAILLPQLNNTNSTLKINENLGSWIASIHSLSSPIGSLLSGPLLDLIGRKTLLQIATIPLCLGWILIGFSSTQHIWLMLVGRIFCGTAVGLTAVAGQVLVGECSDAGIRGFLMSLLMVAYSSGIAIVYILGVFNWRTVAFSSIILPIIALISMTFITESPAWLVKHNKINEAKLALLWLRGNDEKQVNLELTILENRSNTDLFIKKNKSKINIIKLITNITSGIKTNIFHLEIIKPLVIINLFFLLQVLSGTYLIVFYGVDIIRDIGGEEIDNYIAGILMAVVRIICCGISCILFLKIGRRTIALISASGTALSSLILAGFFMKNNDSYIDKYIVIICVFMYVCLNTIGLMTLPGLLIGELLPQRARGVGGGFTMFLFNFALFGVAKIFPMIKNAIGIAGVFGIFGIAASLETLFTWLVLPETKNRTLQDIEDYFKDGNILWISKTRRKC</sequence>
<evidence type="ECO:0000256" key="4">
    <source>
        <dbReference type="ARBA" id="ARBA00023136"/>
    </source>
</evidence>
<feature type="transmembrane region" description="Helical" evidence="5">
    <location>
        <begin position="293"/>
        <end position="315"/>
    </location>
</feature>
<feature type="transmembrane region" description="Helical" evidence="5">
    <location>
        <begin position="130"/>
        <end position="150"/>
    </location>
</feature>
<evidence type="ECO:0000313" key="7">
    <source>
        <dbReference type="EMBL" id="KAF7994549.1"/>
    </source>
</evidence>
<comment type="caution">
    <text evidence="7">The sequence shown here is derived from an EMBL/GenBank/DDBJ whole genome shotgun (WGS) entry which is preliminary data.</text>
</comment>
<evidence type="ECO:0000313" key="8">
    <source>
        <dbReference type="Proteomes" id="UP000639338"/>
    </source>
</evidence>
<feature type="transmembrane region" description="Helical" evidence="5">
    <location>
        <begin position="94"/>
        <end position="118"/>
    </location>
</feature>
<feature type="transmembrane region" description="Helical" evidence="5">
    <location>
        <begin position="70"/>
        <end position="88"/>
    </location>
</feature>
<name>A0A835CT13_APHGI</name>
<dbReference type="Gene3D" id="1.20.1250.20">
    <property type="entry name" value="MFS general substrate transporter like domains"/>
    <property type="match status" value="1"/>
</dbReference>
<dbReference type="GO" id="GO:0022857">
    <property type="term" value="F:transmembrane transporter activity"/>
    <property type="evidence" value="ECO:0007669"/>
    <property type="project" value="InterPro"/>
</dbReference>
<feature type="transmembrane region" description="Helical" evidence="5">
    <location>
        <begin position="322"/>
        <end position="341"/>
    </location>
</feature>
<dbReference type="InterPro" id="IPR020846">
    <property type="entry name" value="MFS_dom"/>
</dbReference>
<feature type="transmembrane region" description="Helical" evidence="5">
    <location>
        <begin position="162"/>
        <end position="183"/>
    </location>
</feature>
<dbReference type="PANTHER" id="PTHR48021:SF7">
    <property type="entry name" value="RH09188P"/>
    <property type="match status" value="1"/>
</dbReference>
<keyword evidence="8" id="KW-1185">Reference proteome</keyword>
<dbReference type="EMBL" id="JACMRX010000002">
    <property type="protein sequence ID" value="KAF7994549.1"/>
    <property type="molecule type" value="Genomic_DNA"/>
</dbReference>
<evidence type="ECO:0000256" key="1">
    <source>
        <dbReference type="ARBA" id="ARBA00004141"/>
    </source>
</evidence>
<feature type="transmembrane region" description="Helical" evidence="5">
    <location>
        <begin position="388"/>
        <end position="408"/>
    </location>
</feature>
<evidence type="ECO:0000256" key="3">
    <source>
        <dbReference type="ARBA" id="ARBA00022989"/>
    </source>
</evidence>
<dbReference type="InterPro" id="IPR050549">
    <property type="entry name" value="MFS_Trehalose_Transporter"/>
</dbReference>
<feature type="transmembrane region" description="Helical" evidence="5">
    <location>
        <begin position="44"/>
        <end position="63"/>
    </location>
</feature>
<keyword evidence="2 5" id="KW-0812">Transmembrane</keyword>
<reference evidence="7 8" key="1">
    <citation type="submission" date="2020-08" db="EMBL/GenBank/DDBJ databases">
        <title>Aphidius gifuensis genome sequencing and assembly.</title>
        <authorList>
            <person name="Du Z."/>
        </authorList>
    </citation>
    <scope>NUCLEOTIDE SEQUENCE [LARGE SCALE GENOMIC DNA]</scope>
    <source>
        <strain evidence="7">YNYX2018</strain>
        <tissue evidence="7">Adults</tissue>
    </source>
</reference>
<dbReference type="PROSITE" id="PS50850">
    <property type="entry name" value="MFS"/>
    <property type="match status" value="1"/>
</dbReference>
<proteinExistence type="predicted"/>
<dbReference type="PROSITE" id="PS00216">
    <property type="entry name" value="SUGAR_TRANSPORT_1"/>
    <property type="match status" value="1"/>
</dbReference>
<dbReference type="GO" id="GO:0016020">
    <property type="term" value="C:membrane"/>
    <property type="evidence" value="ECO:0007669"/>
    <property type="project" value="UniProtKB-SubCell"/>
</dbReference>